<feature type="non-terminal residue" evidence="1">
    <location>
        <position position="1"/>
    </location>
</feature>
<reference evidence="1 2" key="1">
    <citation type="submission" date="2016-06" db="EMBL/GenBank/DDBJ databases">
        <title>Comparative genomics of the ectomycorrhizal sister species Rhizopogon vinicolor and Rhizopogon vesiculosus (Basidiomycota: Boletales) reveals a divergence of the mating type B locus.</title>
        <authorList>
            <consortium name="DOE Joint Genome Institute"/>
            <person name="Mujic A.B."/>
            <person name="Kuo A."/>
            <person name="Tritt A."/>
            <person name="Lipzen A."/>
            <person name="Chen C."/>
            <person name="Johnson J."/>
            <person name="Sharma A."/>
            <person name="Barry K."/>
            <person name="Grigoriev I.V."/>
            <person name="Spatafora J.W."/>
        </authorList>
    </citation>
    <scope>NUCLEOTIDE SEQUENCE [LARGE SCALE GENOMIC DNA]</scope>
    <source>
        <strain evidence="1 2">AM-OR11-026</strain>
    </source>
</reference>
<evidence type="ECO:0000313" key="2">
    <source>
        <dbReference type="Proteomes" id="UP000092154"/>
    </source>
</evidence>
<evidence type="ECO:0000313" key="1">
    <source>
        <dbReference type="EMBL" id="OAX34922.1"/>
    </source>
</evidence>
<protein>
    <submittedName>
        <fullName evidence="1">Uncharacterized protein</fullName>
    </submittedName>
</protein>
<proteinExistence type="predicted"/>
<organism evidence="1 2">
    <name type="scientific">Rhizopogon vinicolor AM-OR11-026</name>
    <dbReference type="NCBI Taxonomy" id="1314800"/>
    <lineage>
        <taxon>Eukaryota</taxon>
        <taxon>Fungi</taxon>
        <taxon>Dikarya</taxon>
        <taxon>Basidiomycota</taxon>
        <taxon>Agaricomycotina</taxon>
        <taxon>Agaricomycetes</taxon>
        <taxon>Agaricomycetidae</taxon>
        <taxon>Boletales</taxon>
        <taxon>Suillineae</taxon>
        <taxon>Rhizopogonaceae</taxon>
        <taxon>Rhizopogon</taxon>
    </lineage>
</organism>
<sequence>REGDECDLGLGRPRIPLDLPVRPNSAEHFEDKSALRTLKKCQSIFRDQSKDVENVRRN</sequence>
<dbReference type="EMBL" id="KV448552">
    <property type="protein sequence ID" value="OAX34922.1"/>
    <property type="molecule type" value="Genomic_DNA"/>
</dbReference>
<dbReference type="InParanoid" id="A0A1B7MQM4"/>
<accession>A0A1B7MQM4</accession>
<gene>
    <name evidence="1" type="ORF">K503DRAFT_774026</name>
</gene>
<dbReference type="Proteomes" id="UP000092154">
    <property type="component" value="Unassembled WGS sequence"/>
</dbReference>
<dbReference type="AlphaFoldDB" id="A0A1B7MQM4"/>
<name>A0A1B7MQM4_9AGAM</name>
<keyword evidence="2" id="KW-1185">Reference proteome</keyword>